<reference evidence="2" key="1">
    <citation type="journal article" date="2007" name="Nature">
        <title>The grapevine genome sequence suggests ancestral hexaploidization in major angiosperm phyla.</title>
        <authorList>
            <consortium name="The French-Italian Public Consortium for Grapevine Genome Characterization."/>
            <person name="Jaillon O."/>
            <person name="Aury J.-M."/>
            <person name="Noel B."/>
            <person name="Policriti A."/>
            <person name="Clepet C."/>
            <person name="Casagrande A."/>
            <person name="Choisne N."/>
            <person name="Aubourg S."/>
            <person name="Vitulo N."/>
            <person name="Jubin C."/>
            <person name="Vezzi A."/>
            <person name="Legeai F."/>
            <person name="Hugueney P."/>
            <person name="Dasilva C."/>
            <person name="Horner D."/>
            <person name="Mica E."/>
            <person name="Jublot D."/>
            <person name="Poulain J."/>
            <person name="Bruyere C."/>
            <person name="Billault A."/>
            <person name="Segurens B."/>
            <person name="Gouyvenoux M."/>
            <person name="Ugarte E."/>
            <person name="Cattonaro F."/>
            <person name="Anthouard V."/>
            <person name="Vico V."/>
            <person name="Del Fabbro C."/>
            <person name="Alaux M."/>
            <person name="Di Gaspero G."/>
            <person name="Dumas V."/>
            <person name="Felice N."/>
            <person name="Paillard S."/>
            <person name="Juman I."/>
            <person name="Moroldo M."/>
            <person name="Scalabrin S."/>
            <person name="Canaguier A."/>
            <person name="Le Clainche I."/>
            <person name="Malacrida G."/>
            <person name="Durand E."/>
            <person name="Pesole G."/>
            <person name="Laucou V."/>
            <person name="Chatelet P."/>
            <person name="Merdinoglu D."/>
            <person name="Delledonne M."/>
            <person name="Pezzotti M."/>
            <person name="Lecharny A."/>
            <person name="Scarpelli C."/>
            <person name="Artiguenave F."/>
            <person name="Pe M.E."/>
            <person name="Valle G."/>
            <person name="Morgante M."/>
            <person name="Caboche M."/>
            <person name="Adam-Blondon A.-F."/>
            <person name="Weissenbach J."/>
            <person name="Quetier F."/>
            <person name="Wincker P."/>
        </authorList>
    </citation>
    <scope>NUCLEOTIDE SEQUENCE [LARGE SCALE GENOMIC DNA]</scope>
    <source>
        <strain evidence="2">cv. Pinot noir / PN40024</strain>
    </source>
</reference>
<dbReference type="InParanoid" id="F6H702"/>
<dbReference type="EMBL" id="FN595246">
    <property type="protein sequence ID" value="CCB47949.1"/>
    <property type="molecule type" value="Genomic_DNA"/>
</dbReference>
<accession>F6H702</accession>
<organism evidence="1 2">
    <name type="scientific">Vitis vinifera</name>
    <name type="common">Grape</name>
    <dbReference type="NCBI Taxonomy" id="29760"/>
    <lineage>
        <taxon>Eukaryota</taxon>
        <taxon>Viridiplantae</taxon>
        <taxon>Streptophyta</taxon>
        <taxon>Embryophyta</taxon>
        <taxon>Tracheophyta</taxon>
        <taxon>Spermatophyta</taxon>
        <taxon>Magnoliopsida</taxon>
        <taxon>eudicotyledons</taxon>
        <taxon>Gunneridae</taxon>
        <taxon>Pentapetalae</taxon>
        <taxon>rosids</taxon>
        <taxon>Vitales</taxon>
        <taxon>Vitaceae</taxon>
        <taxon>Viteae</taxon>
        <taxon>Vitis</taxon>
    </lineage>
</organism>
<dbReference type="AlphaFoldDB" id="F6H702"/>
<proteinExistence type="predicted"/>
<name>F6H702_VITVI</name>
<gene>
    <name evidence="1" type="ordered locus">VIT_05s0077g00540</name>
</gene>
<sequence length="124" mass="13868">MDLSLSGPLGPAHWLSQPPGSRPPSFLLINKSSFLPSYSSLLPSFLPSFLPSCSNHHHSFFSTEAMDKFSRQKAFAKLPQGDYDEAILMFGHHHNISEKYDGNERELLFGEDIDRGLVTEAGWC</sequence>
<dbReference type="Proteomes" id="UP000009183">
    <property type="component" value="Chromosome 5"/>
</dbReference>
<protein>
    <submittedName>
        <fullName evidence="1">Uncharacterized protein</fullName>
    </submittedName>
</protein>
<evidence type="ECO:0000313" key="2">
    <source>
        <dbReference type="Proteomes" id="UP000009183"/>
    </source>
</evidence>
<dbReference type="PaxDb" id="29760-VIT_05s0077g00540.t01"/>
<evidence type="ECO:0000313" key="1">
    <source>
        <dbReference type="EMBL" id="CCB47949.1"/>
    </source>
</evidence>
<dbReference type="HOGENOM" id="CLU_2008124_0_0_1"/>
<keyword evidence="2" id="KW-1185">Reference proteome</keyword>